<dbReference type="Proteomes" id="UP000177583">
    <property type="component" value="Unassembled WGS sequence"/>
</dbReference>
<protein>
    <submittedName>
        <fullName evidence="1">Uncharacterized protein</fullName>
    </submittedName>
</protein>
<dbReference type="AlphaFoldDB" id="A0A1F6GLI3"/>
<evidence type="ECO:0000313" key="1">
    <source>
        <dbReference type="EMBL" id="OGG98984.1"/>
    </source>
</evidence>
<sequence>MEGIVNRVHKIGNQLHKELAIFEEELLRMHGDLAGYFDFLGSRQAEYHAKMNLAYWQRKLVYHKEANIARKASDTSSWNQAESLAHGQIEAEIQEELEMVWRYETLKSICQAIQFYRENIVERIRNLRKEQEAMRTASLMDRILQNIRQIGRQG</sequence>
<organism evidence="1 2">
    <name type="scientific">Candidatus Lambdaproteobacteria bacterium RIFOXYD2_FULL_56_26</name>
    <dbReference type="NCBI Taxonomy" id="1817773"/>
    <lineage>
        <taxon>Bacteria</taxon>
        <taxon>Pseudomonadati</taxon>
        <taxon>Pseudomonadota</taxon>
        <taxon>Candidatus Lambdaproteobacteria</taxon>
    </lineage>
</organism>
<comment type="caution">
    <text evidence="1">The sequence shown here is derived from an EMBL/GenBank/DDBJ whole genome shotgun (WGS) entry which is preliminary data.</text>
</comment>
<proteinExistence type="predicted"/>
<evidence type="ECO:0000313" key="2">
    <source>
        <dbReference type="Proteomes" id="UP000177583"/>
    </source>
</evidence>
<reference evidence="1 2" key="1">
    <citation type="journal article" date="2016" name="Nat. Commun.">
        <title>Thousands of microbial genomes shed light on interconnected biogeochemical processes in an aquifer system.</title>
        <authorList>
            <person name="Anantharaman K."/>
            <person name="Brown C.T."/>
            <person name="Hug L.A."/>
            <person name="Sharon I."/>
            <person name="Castelle C.J."/>
            <person name="Probst A.J."/>
            <person name="Thomas B.C."/>
            <person name="Singh A."/>
            <person name="Wilkins M.J."/>
            <person name="Karaoz U."/>
            <person name="Brodie E.L."/>
            <person name="Williams K.H."/>
            <person name="Hubbard S.S."/>
            <person name="Banfield J.F."/>
        </authorList>
    </citation>
    <scope>NUCLEOTIDE SEQUENCE [LARGE SCALE GENOMIC DNA]</scope>
</reference>
<name>A0A1F6GLI3_9PROT</name>
<gene>
    <name evidence="1" type="ORF">A2557_00590</name>
</gene>
<dbReference type="EMBL" id="MFNF01000063">
    <property type="protein sequence ID" value="OGG98984.1"/>
    <property type="molecule type" value="Genomic_DNA"/>
</dbReference>
<accession>A0A1F6GLI3</accession>